<proteinExistence type="predicted"/>
<evidence type="ECO:0000259" key="2">
    <source>
        <dbReference type="Pfam" id="PF02517"/>
    </source>
</evidence>
<dbReference type="InterPro" id="IPR003675">
    <property type="entry name" value="Rce1/LyrA-like_dom"/>
</dbReference>
<dbReference type="EMBL" id="JAHVAH010000001">
    <property type="protein sequence ID" value="MBW0144150.1"/>
    <property type="molecule type" value="Genomic_DNA"/>
</dbReference>
<keyword evidence="1" id="KW-0472">Membrane</keyword>
<feature type="domain" description="CAAX prenyl protease 2/Lysostaphin resistance protein A-like" evidence="2">
    <location>
        <begin position="140"/>
        <end position="245"/>
    </location>
</feature>
<accession>A0ABS6V3L8</accession>
<feature type="transmembrane region" description="Helical" evidence="1">
    <location>
        <begin position="104"/>
        <end position="126"/>
    </location>
</feature>
<dbReference type="Pfam" id="PF02517">
    <property type="entry name" value="Rce1-like"/>
    <property type="match status" value="1"/>
</dbReference>
<feature type="transmembrane region" description="Helical" evidence="1">
    <location>
        <begin position="172"/>
        <end position="196"/>
    </location>
</feature>
<sequence length="305" mass="33821">MDSRRKGAFWRFIIASYLSTLILGLPVLVATLGWPSFAPPLDPEFRESFFFGSQGAKPAQIFYILPGLIGPVLGALVGWHYLAGKKGLKSLFAHLSRFGGFARWLWLMPFLIILAISLPPAIFVAAQGEENFLNLGITTSLAILVVMTIFVTSEEIAWRGFLQPFVQEKYGFWKSALLVTLIWGWWHFPIAFVMGYSEAGLLAGIARALFYPVLTFVGTIWTALLFNRSGGAIILPALVHGMFNWSGLAVRFRHPDQSVEDSLIPIAQGIFVASLIVTTVIAYFWLRRGMKLVTISSMLARTSDG</sequence>
<dbReference type="PANTHER" id="PTHR35797:SF1">
    <property type="entry name" value="PROTEASE"/>
    <property type="match status" value="1"/>
</dbReference>
<keyword evidence="1" id="KW-0812">Transmembrane</keyword>
<keyword evidence="4" id="KW-1185">Reference proteome</keyword>
<feature type="transmembrane region" description="Helical" evidence="1">
    <location>
        <begin position="12"/>
        <end position="34"/>
    </location>
</feature>
<feature type="transmembrane region" description="Helical" evidence="1">
    <location>
        <begin position="61"/>
        <end position="83"/>
    </location>
</feature>
<evidence type="ECO:0000313" key="4">
    <source>
        <dbReference type="Proteomes" id="UP000698028"/>
    </source>
</evidence>
<dbReference type="InterPro" id="IPR042150">
    <property type="entry name" value="MmRce1-like"/>
</dbReference>
<reference evidence="3 4" key="1">
    <citation type="submission" date="2021-07" db="EMBL/GenBank/DDBJ databases">
        <title>The draft genome sequence of Sphingomicrobium sp. B8.</title>
        <authorList>
            <person name="Mu L."/>
        </authorList>
    </citation>
    <scope>NUCLEOTIDE SEQUENCE [LARGE SCALE GENOMIC DNA]</scope>
    <source>
        <strain evidence="3 4">B8</strain>
    </source>
</reference>
<feature type="transmembrane region" description="Helical" evidence="1">
    <location>
        <begin position="233"/>
        <end position="252"/>
    </location>
</feature>
<organism evidence="3 4">
    <name type="scientific">Sphingomicrobium clamense</name>
    <dbReference type="NCBI Taxonomy" id="2851013"/>
    <lineage>
        <taxon>Bacteria</taxon>
        <taxon>Pseudomonadati</taxon>
        <taxon>Pseudomonadota</taxon>
        <taxon>Alphaproteobacteria</taxon>
        <taxon>Sphingomonadales</taxon>
        <taxon>Sphingomonadaceae</taxon>
        <taxon>Sphingomicrobium</taxon>
    </lineage>
</organism>
<feature type="transmembrane region" description="Helical" evidence="1">
    <location>
        <begin position="264"/>
        <end position="286"/>
    </location>
</feature>
<dbReference type="Proteomes" id="UP000698028">
    <property type="component" value="Unassembled WGS sequence"/>
</dbReference>
<evidence type="ECO:0000256" key="1">
    <source>
        <dbReference type="SAM" id="Phobius"/>
    </source>
</evidence>
<name>A0ABS6V3L8_9SPHN</name>
<comment type="caution">
    <text evidence="3">The sequence shown here is derived from an EMBL/GenBank/DDBJ whole genome shotgun (WGS) entry which is preliminary data.</text>
</comment>
<keyword evidence="3" id="KW-0378">Hydrolase</keyword>
<feature type="transmembrane region" description="Helical" evidence="1">
    <location>
        <begin position="132"/>
        <end position="151"/>
    </location>
</feature>
<evidence type="ECO:0000313" key="3">
    <source>
        <dbReference type="EMBL" id="MBW0144150.1"/>
    </source>
</evidence>
<dbReference type="PANTHER" id="PTHR35797">
    <property type="entry name" value="PROTEASE-RELATED"/>
    <property type="match status" value="1"/>
</dbReference>
<gene>
    <name evidence="3" type="ORF">KTQ36_02425</name>
</gene>
<dbReference type="GO" id="GO:0008237">
    <property type="term" value="F:metallopeptidase activity"/>
    <property type="evidence" value="ECO:0007669"/>
    <property type="project" value="UniProtKB-KW"/>
</dbReference>
<protein>
    <submittedName>
        <fullName evidence="3">CPBP family intramembrane metalloprotease</fullName>
    </submittedName>
</protein>
<keyword evidence="3" id="KW-0645">Protease</keyword>
<keyword evidence="1" id="KW-1133">Transmembrane helix</keyword>
<feature type="transmembrane region" description="Helical" evidence="1">
    <location>
        <begin position="208"/>
        <end position="226"/>
    </location>
</feature>
<dbReference type="RefSeq" id="WP_218632171.1">
    <property type="nucleotide sequence ID" value="NZ_JAHVAH010000001.1"/>
</dbReference>
<keyword evidence="3" id="KW-0482">Metalloprotease</keyword>